<sequence>MRIASSSQNSSMPLTLSTSLRQVRMPSPFTHQ</sequence>
<organismHost>
    <name type="scientific">Homo sapiens</name>
    <name type="common">Human</name>
    <dbReference type="NCBI Taxonomy" id="9606"/>
</organismHost>
<evidence type="ECO:0000256" key="1">
    <source>
        <dbReference type="SAM" id="MobiDB-lite"/>
    </source>
</evidence>
<evidence type="ECO:0000313" key="2">
    <source>
        <dbReference type="EMBL" id="QBH80161.1"/>
    </source>
</evidence>
<protein>
    <submittedName>
        <fullName evidence="2">Uncharacterized protein</fullName>
    </submittedName>
</protein>
<organism evidence="2">
    <name type="scientific">Human herpesvirus 2</name>
    <name type="common">HHV-2</name>
    <name type="synonym">Human herpes simplex virus 2</name>
    <dbReference type="NCBI Taxonomy" id="10310"/>
    <lineage>
        <taxon>Viruses</taxon>
        <taxon>Duplodnaviria</taxon>
        <taxon>Heunggongvirae</taxon>
        <taxon>Peploviricota</taxon>
        <taxon>Herviviricetes</taxon>
        <taxon>Herpesvirales</taxon>
        <taxon>Orthoherpesviridae</taxon>
        <taxon>Alphaherpesvirinae</taxon>
        <taxon>Simplexvirus</taxon>
        <taxon>Simplexvirus humanalpha2</taxon>
    </lineage>
</organism>
<feature type="compositionally biased region" description="Polar residues" evidence="1">
    <location>
        <begin position="1"/>
        <end position="21"/>
    </location>
</feature>
<accession>A0A481TI13</accession>
<dbReference type="EMBL" id="MH790603">
    <property type="protein sequence ID" value="QBH80161.1"/>
    <property type="molecule type" value="Genomic_DNA"/>
</dbReference>
<proteinExistence type="predicted"/>
<reference evidence="2" key="1">
    <citation type="submission" date="2018-08" db="EMBL/GenBank/DDBJ databases">
        <title>HSV2 whole genome sequences from clinical isolates.</title>
        <authorList>
            <person name="Roychoudhury P."/>
            <person name="Greninger A.L."/>
            <person name="Jerome K.R."/>
            <person name="Johnston C."/>
            <person name="Wald A."/>
            <person name="Xie H."/>
        </authorList>
    </citation>
    <scope>NUCLEOTIDE SEQUENCE</scope>
    <source>
        <strain evidence="2">2006-13869CAM</strain>
    </source>
</reference>
<feature type="region of interest" description="Disordered" evidence="1">
    <location>
        <begin position="1"/>
        <end position="32"/>
    </location>
</feature>
<name>A0A481TI13_HHV2</name>